<accession>E1SQG4</accession>
<sequence>MMAEVVLGFLLAAAIVAMVLAWRSPSRFAQWARVLGMSQDRGSAMAEDLAARERLAELEKENADIKARLAVLESIVTDSSYELDQRIRKLS</sequence>
<dbReference type="AlphaFoldDB" id="E1SQG4"/>
<dbReference type="GeneID" id="67180806"/>
<dbReference type="STRING" id="550540.Fbal_0562"/>
<dbReference type="EMBL" id="CP002209">
    <property type="protein sequence ID" value="ADN74776.1"/>
    <property type="molecule type" value="Genomic_DNA"/>
</dbReference>
<evidence type="ECO:0000313" key="3">
    <source>
        <dbReference type="Proteomes" id="UP000006683"/>
    </source>
</evidence>
<keyword evidence="3" id="KW-1185">Reference proteome</keyword>
<protein>
    <recommendedName>
        <fullName evidence="4">Phage shock protein B</fullName>
    </recommendedName>
</protein>
<evidence type="ECO:0008006" key="4">
    <source>
        <dbReference type="Google" id="ProtNLM"/>
    </source>
</evidence>
<dbReference type="HOGENOM" id="CLU_2422576_0_0_6"/>
<evidence type="ECO:0000313" key="2">
    <source>
        <dbReference type="EMBL" id="ADN74776.1"/>
    </source>
</evidence>
<organism evidence="2 3">
    <name type="scientific">Ferrimonas balearica (strain DSM 9799 / CCM 4581 / KCTC 23876 / PAT)</name>
    <dbReference type="NCBI Taxonomy" id="550540"/>
    <lineage>
        <taxon>Bacteria</taxon>
        <taxon>Pseudomonadati</taxon>
        <taxon>Pseudomonadota</taxon>
        <taxon>Gammaproteobacteria</taxon>
        <taxon>Alteromonadales</taxon>
        <taxon>Ferrimonadaceae</taxon>
        <taxon>Ferrimonas</taxon>
    </lineage>
</organism>
<dbReference type="Proteomes" id="UP000006683">
    <property type="component" value="Chromosome"/>
</dbReference>
<proteinExistence type="predicted"/>
<gene>
    <name evidence="2" type="ordered locus">Fbal_0562</name>
</gene>
<dbReference type="RefSeq" id="WP_013344082.1">
    <property type="nucleotide sequence ID" value="NC_014541.1"/>
</dbReference>
<feature type="coiled-coil region" evidence="1">
    <location>
        <begin position="48"/>
        <end position="75"/>
    </location>
</feature>
<name>E1SQG4_FERBD</name>
<dbReference type="KEGG" id="fbl:Fbal_0562"/>
<evidence type="ECO:0000256" key="1">
    <source>
        <dbReference type="SAM" id="Coils"/>
    </source>
</evidence>
<keyword evidence="1" id="KW-0175">Coiled coil</keyword>
<reference evidence="2 3" key="1">
    <citation type="journal article" date="2010" name="Stand. Genomic Sci.">
        <title>Complete genome sequence of Ferrimonas balearica type strain (PAT).</title>
        <authorList>
            <person name="Nolan M."/>
            <person name="Sikorski J."/>
            <person name="Davenport K."/>
            <person name="Lucas S."/>
            <person name="Glavina Del Rio T."/>
            <person name="Tice H."/>
            <person name="Cheng J."/>
            <person name="Goodwin L."/>
            <person name="Pitluck S."/>
            <person name="Liolios K."/>
            <person name="Ivanova N."/>
            <person name="Mavromatis K."/>
            <person name="Ovchinnikova G."/>
            <person name="Pati A."/>
            <person name="Chen A."/>
            <person name="Palaniappan K."/>
            <person name="Land M."/>
            <person name="Hauser L."/>
            <person name="Chang Y."/>
            <person name="Jeffries C."/>
            <person name="Tapia R."/>
            <person name="Brettin T."/>
            <person name="Detter J."/>
            <person name="Han C."/>
            <person name="Yasawong M."/>
            <person name="Rohde M."/>
            <person name="Tindall B."/>
            <person name="Goker M."/>
            <person name="Woyke T."/>
            <person name="Bristow J."/>
            <person name="Eisen J."/>
            <person name="Markowitz V."/>
            <person name="Hugenholtz P."/>
            <person name="Kyrpides N."/>
            <person name="Klenk H."/>
            <person name="Lapidus A."/>
        </authorList>
    </citation>
    <scope>NUCLEOTIDE SEQUENCE [LARGE SCALE GENOMIC DNA]</scope>
    <source>
        <strain evidence="3">DSM 9799 / CCM 4581 / KCTC 23876 / PAT</strain>
    </source>
</reference>